<evidence type="ECO:0000256" key="3">
    <source>
        <dbReference type="ARBA" id="ARBA00022679"/>
    </source>
</evidence>
<dbReference type="EMBL" id="CP089984">
    <property type="protein sequence ID" value="WXB13939.1"/>
    <property type="molecule type" value="Genomic_DNA"/>
</dbReference>
<comment type="similarity">
    <text evidence="1">Belongs to the CFA/CMAS family.</text>
</comment>
<evidence type="ECO:0000313" key="6">
    <source>
        <dbReference type="EMBL" id="WXB13939.1"/>
    </source>
</evidence>
<dbReference type="InterPro" id="IPR003333">
    <property type="entry name" value="CMAS"/>
</dbReference>
<reference evidence="6 7" key="1">
    <citation type="submission" date="2021-12" db="EMBL/GenBank/DDBJ databases">
        <title>Discovery of the Pendulisporaceae a myxobacterial family with distinct sporulation behavior and unique specialized metabolism.</title>
        <authorList>
            <person name="Garcia R."/>
            <person name="Popoff A."/>
            <person name="Bader C.D."/>
            <person name="Loehr J."/>
            <person name="Walesch S."/>
            <person name="Walt C."/>
            <person name="Boldt J."/>
            <person name="Bunk B."/>
            <person name="Haeckl F.J.F.P.J."/>
            <person name="Gunesch A.P."/>
            <person name="Birkelbach J."/>
            <person name="Nuebel U."/>
            <person name="Pietschmann T."/>
            <person name="Bach T."/>
            <person name="Mueller R."/>
        </authorList>
    </citation>
    <scope>NUCLEOTIDE SEQUENCE [LARGE SCALE GENOMIC DNA]</scope>
    <source>
        <strain evidence="6 7">MSr11954</strain>
    </source>
</reference>
<dbReference type="PANTHER" id="PTHR43667">
    <property type="entry name" value="CYCLOPROPANE-FATTY-ACYL-PHOSPHOLIPID SYNTHASE"/>
    <property type="match status" value="1"/>
</dbReference>
<dbReference type="Proteomes" id="UP001370348">
    <property type="component" value="Chromosome"/>
</dbReference>
<dbReference type="SUPFAM" id="SSF53335">
    <property type="entry name" value="S-adenosyl-L-methionine-dependent methyltransferases"/>
    <property type="match status" value="1"/>
</dbReference>
<evidence type="ECO:0000256" key="1">
    <source>
        <dbReference type="ARBA" id="ARBA00010815"/>
    </source>
</evidence>
<organism evidence="6 7">
    <name type="scientific">Pendulispora albinea</name>
    <dbReference type="NCBI Taxonomy" id="2741071"/>
    <lineage>
        <taxon>Bacteria</taxon>
        <taxon>Pseudomonadati</taxon>
        <taxon>Myxococcota</taxon>
        <taxon>Myxococcia</taxon>
        <taxon>Myxococcales</taxon>
        <taxon>Sorangiineae</taxon>
        <taxon>Pendulisporaceae</taxon>
        <taxon>Pendulispora</taxon>
    </lineage>
</organism>
<dbReference type="PIRSF" id="PIRSF003085">
    <property type="entry name" value="CMAS"/>
    <property type="match status" value="1"/>
</dbReference>
<keyword evidence="5" id="KW-0443">Lipid metabolism</keyword>
<proteinExistence type="inferred from homology"/>
<keyword evidence="2 6" id="KW-0489">Methyltransferase</keyword>
<evidence type="ECO:0000256" key="2">
    <source>
        <dbReference type="ARBA" id="ARBA00022603"/>
    </source>
</evidence>
<dbReference type="PANTHER" id="PTHR43667:SF1">
    <property type="entry name" value="CYCLOPROPANE-FATTY-ACYL-PHOSPHOLIPID SYNTHASE"/>
    <property type="match status" value="1"/>
</dbReference>
<keyword evidence="3 6" id="KW-0808">Transferase</keyword>
<dbReference type="Pfam" id="PF02353">
    <property type="entry name" value="CMAS"/>
    <property type="match status" value="1"/>
</dbReference>
<protein>
    <submittedName>
        <fullName evidence="6">Class I SAM-dependent methyltransferase</fullName>
        <ecNumber evidence="6">2.1.1.-</ecNumber>
    </submittedName>
</protein>
<evidence type="ECO:0000313" key="7">
    <source>
        <dbReference type="Proteomes" id="UP001370348"/>
    </source>
</evidence>
<sequence length="294" mass="33433">MNHTDERAHHVANAIPRDHDAETAFYALWLDPTLTYSCAWWDDGEDDLHAAQLKKLDYHAEQVRAAEARRILDIGCGWGSLVRRLVEHHGVPHTVGLTRSPSQADYVASLGDARIEVHLADWADYAPEEPFDGIVSVGAFELFARLGDPRPARIASYRRFFEKCRGWLAPGKTLSLQTIAYTRGQREPTPGDRFVDAFPVSRLPVLAEIAEASDGLFEIETLRNDRLHHARTFRAWLDRFRARRARAVALVGEARALRFEHYLELLAQSFQLGTLALYRVTLRRLEQSRVRAEG</sequence>
<dbReference type="Gene3D" id="3.40.50.150">
    <property type="entry name" value="Vaccinia Virus protein VP39"/>
    <property type="match status" value="1"/>
</dbReference>
<dbReference type="InterPro" id="IPR050723">
    <property type="entry name" value="CFA/CMAS"/>
</dbReference>
<keyword evidence="4" id="KW-0949">S-adenosyl-L-methionine</keyword>
<dbReference type="CDD" id="cd02440">
    <property type="entry name" value="AdoMet_MTases"/>
    <property type="match status" value="1"/>
</dbReference>
<gene>
    <name evidence="6" type="ORF">LZC94_39685</name>
</gene>
<dbReference type="GO" id="GO:0032259">
    <property type="term" value="P:methylation"/>
    <property type="evidence" value="ECO:0007669"/>
    <property type="project" value="UniProtKB-KW"/>
</dbReference>
<evidence type="ECO:0000256" key="5">
    <source>
        <dbReference type="ARBA" id="ARBA00023098"/>
    </source>
</evidence>
<dbReference type="InterPro" id="IPR029063">
    <property type="entry name" value="SAM-dependent_MTases_sf"/>
</dbReference>
<dbReference type="EC" id="2.1.1.-" evidence="6"/>
<accession>A0ABZ2LSQ9</accession>
<evidence type="ECO:0000256" key="4">
    <source>
        <dbReference type="ARBA" id="ARBA00022691"/>
    </source>
</evidence>
<name>A0ABZ2LSQ9_9BACT</name>
<dbReference type="RefSeq" id="WP_394823555.1">
    <property type="nucleotide sequence ID" value="NZ_CP089984.1"/>
</dbReference>
<dbReference type="GO" id="GO:0008168">
    <property type="term" value="F:methyltransferase activity"/>
    <property type="evidence" value="ECO:0007669"/>
    <property type="project" value="UniProtKB-KW"/>
</dbReference>
<keyword evidence="7" id="KW-1185">Reference proteome</keyword>